<evidence type="ECO:0000313" key="2">
    <source>
        <dbReference type="Proteomes" id="UP001151532"/>
    </source>
</evidence>
<protein>
    <submittedName>
        <fullName evidence="1">Uncharacterized protein</fullName>
    </submittedName>
</protein>
<sequence length="50" mass="5851">MMSPHANTVSSLNYKAFQISKRWSGFHDELDSEQVKQFEFLIKHIQIGPE</sequence>
<dbReference type="EMBL" id="JAPFFK010000015">
    <property type="protein sequence ID" value="KAJ6713052.1"/>
    <property type="molecule type" value="Genomic_DNA"/>
</dbReference>
<reference evidence="1" key="2">
    <citation type="journal article" date="2023" name="Int. J. Mol. Sci.">
        <title>De Novo Assembly and Annotation of 11 Diverse Shrub Willow (Salix) Genomes Reveals Novel Gene Organization in Sex-Linked Regions.</title>
        <authorList>
            <person name="Hyden B."/>
            <person name="Feng K."/>
            <person name="Yates T.B."/>
            <person name="Jawdy S."/>
            <person name="Cereghino C."/>
            <person name="Smart L.B."/>
            <person name="Muchero W."/>
        </authorList>
    </citation>
    <scope>NUCLEOTIDE SEQUENCE</scope>
    <source>
        <tissue evidence="1">Shoot tip</tissue>
    </source>
</reference>
<proteinExistence type="predicted"/>
<dbReference type="Proteomes" id="UP001151532">
    <property type="component" value="Chromosome 1"/>
</dbReference>
<accession>A0A9Q0YWZ8</accession>
<gene>
    <name evidence="1" type="ORF">OIU79_009112</name>
</gene>
<name>A0A9Q0YWZ8_SALPP</name>
<comment type="caution">
    <text evidence="1">The sequence shown here is derived from an EMBL/GenBank/DDBJ whole genome shotgun (WGS) entry which is preliminary data.</text>
</comment>
<reference evidence="1" key="1">
    <citation type="submission" date="2022-11" db="EMBL/GenBank/DDBJ databases">
        <authorList>
            <person name="Hyden B.L."/>
            <person name="Feng K."/>
            <person name="Yates T."/>
            <person name="Jawdy S."/>
            <person name="Smart L.B."/>
            <person name="Muchero W."/>
        </authorList>
    </citation>
    <scope>NUCLEOTIDE SEQUENCE</scope>
    <source>
        <tissue evidence="1">Shoot tip</tissue>
    </source>
</reference>
<keyword evidence="2" id="KW-1185">Reference proteome</keyword>
<organism evidence="1 2">
    <name type="scientific">Salix purpurea</name>
    <name type="common">Purple osier willow</name>
    <dbReference type="NCBI Taxonomy" id="77065"/>
    <lineage>
        <taxon>Eukaryota</taxon>
        <taxon>Viridiplantae</taxon>
        <taxon>Streptophyta</taxon>
        <taxon>Embryophyta</taxon>
        <taxon>Tracheophyta</taxon>
        <taxon>Spermatophyta</taxon>
        <taxon>Magnoliopsida</taxon>
        <taxon>eudicotyledons</taxon>
        <taxon>Gunneridae</taxon>
        <taxon>Pentapetalae</taxon>
        <taxon>rosids</taxon>
        <taxon>fabids</taxon>
        <taxon>Malpighiales</taxon>
        <taxon>Salicaceae</taxon>
        <taxon>Saliceae</taxon>
        <taxon>Salix</taxon>
    </lineage>
</organism>
<dbReference type="AlphaFoldDB" id="A0A9Q0YWZ8"/>
<evidence type="ECO:0000313" key="1">
    <source>
        <dbReference type="EMBL" id="KAJ6713052.1"/>
    </source>
</evidence>